<dbReference type="AlphaFoldDB" id="A0A0C9NVB9"/>
<dbReference type="InterPro" id="IPR007737">
    <property type="entry name" value="Mga_HTH"/>
</dbReference>
<dbReference type="Proteomes" id="UP000032552">
    <property type="component" value="Unassembled WGS sequence"/>
</dbReference>
<name>A0A0C9NVB9_LACPA</name>
<proteinExistence type="predicted"/>
<dbReference type="RefSeq" id="WP_045625617.1">
    <property type="nucleotide sequence ID" value="NZ_BAYM01000030.1"/>
</dbReference>
<organism evidence="2 3">
    <name type="scientific">Lacticaseibacillus paracasei NRIC 0644</name>
    <dbReference type="NCBI Taxonomy" id="1435038"/>
    <lineage>
        <taxon>Bacteria</taxon>
        <taxon>Bacillati</taxon>
        <taxon>Bacillota</taxon>
        <taxon>Bacilli</taxon>
        <taxon>Lactobacillales</taxon>
        <taxon>Lactobacillaceae</taxon>
        <taxon>Lacticaseibacillus</taxon>
    </lineage>
</organism>
<protein>
    <recommendedName>
        <fullName evidence="1">Mga helix-turn-helix domain-containing protein</fullName>
    </recommendedName>
</protein>
<evidence type="ECO:0000313" key="2">
    <source>
        <dbReference type="EMBL" id="GAN35850.1"/>
    </source>
</evidence>
<dbReference type="EMBL" id="BAYM01000030">
    <property type="protein sequence ID" value="GAN35850.1"/>
    <property type="molecule type" value="Genomic_DNA"/>
</dbReference>
<gene>
    <name evidence="2" type="ORF">LC0644_0439</name>
</gene>
<reference evidence="3" key="1">
    <citation type="submission" date="2014-05" db="EMBL/GenBank/DDBJ databases">
        <title>Whole genome sequencing of Lactobacillus casei NRIC0644.</title>
        <authorList>
            <person name="Atarashi H."/>
            <person name="Yoshida Y."/>
            <person name="Fujimura S."/>
            <person name="Tanaka N."/>
            <person name="Shiwa Y."/>
            <person name="Yoshikawa H."/>
            <person name="Okada S."/>
            <person name="Nakagawa J."/>
        </authorList>
    </citation>
    <scope>NUCLEOTIDE SEQUENCE [LARGE SCALE GENOMIC DNA]</scope>
    <source>
        <strain evidence="3">NRIC0644</strain>
    </source>
</reference>
<sequence>MEANHDIFLSMSDAEKLNLFHAIISARIAQTPVRTQLAGDHAHYSVVGDVNLKQIAAITNRNYGSVYNTYTGLVNSLEEILGRKHASTKMLFAIPIDEFRYDLVKKSNPYRFLDAVLYKRYQNFDDFLMASDSSKATILRHLKPIRGYAKTCGVQFSYETLSFIGSELNIRIFLGLTYWLATNGADWPFENMTHERASEILDAVLKAFKGGDVNVVTRELLLYYIAVAHQRILTGQVLTHDPDSQILRYPMPNLFSPIAEALTDGHPVLDGLSEQQQQGESDALYFLFNFAPLYIVSDGPLERRVIERYNRYNPEIYQLIQAFFACFPYNFKLHLQLPEETYNLLLANMLSVTVSVLVFKKDFTTTLLAEFSSNMRQTKDDPAFYAQIKATLEKVVDEEHLESFDGYIDVLAEALYRNLHQLLIQFQPPKKIVVAPVVEQTITGYIDLLAFLHAIPFVELASPNANLKDADLVITTSVEPVKKVAGKAQIFPWHINVSNDHYGQLYALLRELWDKKVLEDARFIY</sequence>
<feature type="domain" description="Mga helix-turn-helix" evidence="1">
    <location>
        <begin position="100"/>
        <end position="174"/>
    </location>
</feature>
<comment type="caution">
    <text evidence="2">The sequence shown here is derived from an EMBL/GenBank/DDBJ whole genome shotgun (WGS) entry which is preliminary data.</text>
</comment>
<accession>A0A0C9NVB9</accession>
<evidence type="ECO:0000259" key="1">
    <source>
        <dbReference type="Pfam" id="PF05043"/>
    </source>
</evidence>
<dbReference type="Pfam" id="PF05043">
    <property type="entry name" value="Mga"/>
    <property type="match status" value="1"/>
</dbReference>
<evidence type="ECO:0000313" key="3">
    <source>
        <dbReference type="Proteomes" id="UP000032552"/>
    </source>
</evidence>